<dbReference type="Proteomes" id="UP000054007">
    <property type="component" value="Unassembled WGS sequence"/>
</dbReference>
<feature type="chain" id="PRO_5002317115" description="Ubiquitin-like protease family profile domain-containing protein" evidence="1">
    <location>
        <begin position="20"/>
        <end position="178"/>
    </location>
</feature>
<dbReference type="InterPro" id="IPR046670">
    <property type="entry name" value="DUF6540"/>
</dbReference>
<dbReference type="OrthoDB" id="3002933at2759"/>
<sequence length="178" mass="19887">MIFALVALIPFSIMSTSELYHPGSLYIAGFTQARAPHLGLLLARDDTTGTLWHIRIDRATSPNWQFQRRIQPVTKDMFLSFLLLLSDKDTLESKNGDWESVGAAIDAAARAVPPPSNDTFGECGPWMLDVVQVLHDRGIVHVRNREDLASEVDTVATESKAYARRDRFPKVVASEFCQ</sequence>
<feature type="signal peptide" evidence="1">
    <location>
        <begin position="1"/>
        <end position="19"/>
    </location>
</feature>
<dbReference type="AlphaFoldDB" id="A0A0D7B680"/>
<organism evidence="2 3">
    <name type="scientific">Cylindrobasidium torrendii FP15055 ss-10</name>
    <dbReference type="NCBI Taxonomy" id="1314674"/>
    <lineage>
        <taxon>Eukaryota</taxon>
        <taxon>Fungi</taxon>
        <taxon>Dikarya</taxon>
        <taxon>Basidiomycota</taxon>
        <taxon>Agaricomycotina</taxon>
        <taxon>Agaricomycetes</taxon>
        <taxon>Agaricomycetidae</taxon>
        <taxon>Agaricales</taxon>
        <taxon>Marasmiineae</taxon>
        <taxon>Physalacriaceae</taxon>
        <taxon>Cylindrobasidium</taxon>
    </lineage>
</organism>
<dbReference type="EMBL" id="KN880566">
    <property type="protein sequence ID" value="KIY66078.1"/>
    <property type="molecule type" value="Genomic_DNA"/>
</dbReference>
<protein>
    <recommendedName>
        <fullName evidence="4">Ubiquitin-like protease family profile domain-containing protein</fullName>
    </recommendedName>
</protein>
<name>A0A0D7B680_9AGAR</name>
<dbReference type="Pfam" id="PF20174">
    <property type="entry name" value="DUF6540"/>
    <property type="match status" value="1"/>
</dbReference>
<keyword evidence="1" id="KW-0732">Signal</keyword>
<gene>
    <name evidence="2" type="ORF">CYLTODRAFT_43224</name>
</gene>
<evidence type="ECO:0000256" key="1">
    <source>
        <dbReference type="SAM" id="SignalP"/>
    </source>
</evidence>
<proteinExistence type="predicted"/>
<evidence type="ECO:0008006" key="4">
    <source>
        <dbReference type="Google" id="ProtNLM"/>
    </source>
</evidence>
<accession>A0A0D7B680</accession>
<keyword evidence="3" id="KW-1185">Reference proteome</keyword>
<evidence type="ECO:0000313" key="2">
    <source>
        <dbReference type="EMBL" id="KIY66078.1"/>
    </source>
</evidence>
<evidence type="ECO:0000313" key="3">
    <source>
        <dbReference type="Proteomes" id="UP000054007"/>
    </source>
</evidence>
<reference evidence="2 3" key="1">
    <citation type="journal article" date="2015" name="Fungal Genet. Biol.">
        <title>Evolution of novel wood decay mechanisms in Agaricales revealed by the genome sequences of Fistulina hepatica and Cylindrobasidium torrendii.</title>
        <authorList>
            <person name="Floudas D."/>
            <person name="Held B.W."/>
            <person name="Riley R."/>
            <person name="Nagy L.G."/>
            <person name="Koehler G."/>
            <person name="Ransdell A.S."/>
            <person name="Younus H."/>
            <person name="Chow J."/>
            <person name="Chiniquy J."/>
            <person name="Lipzen A."/>
            <person name="Tritt A."/>
            <person name="Sun H."/>
            <person name="Haridas S."/>
            <person name="LaButti K."/>
            <person name="Ohm R.A."/>
            <person name="Kues U."/>
            <person name="Blanchette R.A."/>
            <person name="Grigoriev I.V."/>
            <person name="Minto R.E."/>
            <person name="Hibbett D.S."/>
        </authorList>
    </citation>
    <scope>NUCLEOTIDE SEQUENCE [LARGE SCALE GENOMIC DNA]</scope>
    <source>
        <strain evidence="2 3">FP15055 ss-10</strain>
    </source>
</reference>